<dbReference type="EMBL" id="CP002665">
    <property type="protein sequence ID" value="AEI13289.1"/>
    <property type="molecule type" value="Genomic_DNA"/>
</dbReference>
<dbReference type="Proteomes" id="UP000000485">
    <property type="component" value="Chromosome"/>
</dbReference>
<gene>
    <name evidence="1" type="ordered locus">Celgi_2794</name>
</gene>
<organism evidence="1 2">
    <name type="scientific">Cellulomonas gilvus (strain ATCC 13127 / NRRL B-14078)</name>
    <name type="common">Cellvibrio gilvus</name>
    <dbReference type="NCBI Taxonomy" id="593907"/>
    <lineage>
        <taxon>Bacteria</taxon>
        <taxon>Bacillati</taxon>
        <taxon>Actinomycetota</taxon>
        <taxon>Actinomycetes</taxon>
        <taxon>Micrococcales</taxon>
        <taxon>Cellulomonadaceae</taxon>
        <taxon>Cellulomonas</taxon>
    </lineage>
</organism>
<accession>F8A545</accession>
<sequence length="43" mass="4594">MPIIPSGDPCPPQPSAGLTSDDVQLLDLLALHVICGQLREARR</sequence>
<dbReference type="KEGG" id="cga:Celgi_2794"/>
<evidence type="ECO:0000313" key="1">
    <source>
        <dbReference type="EMBL" id="AEI13289.1"/>
    </source>
</evidence>
<name>F8A545_CELGA</name>
<dbReference type="HOGENOM" id="CLU_3231332_0_0_11"/>
<dbReference type="AlphaFoldDB" id="F8A545"/>
<protein>
    <submittedName>
        <fullName evidence="1">Uncharacterized protein</fullName>
    </submittedName>
</protein>
<keyword evidence="2" id="KW-1185">Reference proteome</keyword>
<reference evidence="2" key="1">
    <citation type="submission" date="2011-04" db="EMBL/GenBank/DDBJ databases">
        <title>Complete sequence of Cellvibrio gilvus ATCC 13127.</title>
        <authorList>
            <person name="Lucas S."/>
            <person name="Han J."/>
            <person name="Lapidus A."/>
            <person name="Cheng J.-F."/>
            <person name="Goodwin L."/>
            <person name="Pitluck S."/>
            <person name="Peters L."/>
            <person name="Munk A."/>
            <person name="Detter J.C."/>
            <person name="Han C."/>
            <person name="Tapia R."/>
            <person name="Land M."/>
            <person name="Hauser L."/>
            <person name="Kyrpides N."/>
            <person name="Ivanova N."/>
            <person name="Ovchinnikova G."/>
            <person name="Pagani I."/>
            <person name="Mead D."/>
            <person name="Brumm P."/>
            <person name="Woyke T."/>
        </authorList>
    </citation>
    <scope>NUCLEOTIDE SEQUENCE [LARGE SCALE GENOMIC DNA]</scope>
    <source>
        <strain evidence="2">ATCC 13127 / NRRL B-14078</strain>
    </source>
</reference>
<dbReference type="STRING" id="593907.Celgi_2794"/>
<proteinExistence type="predicted"/>
<evidence type="ECO:0000313" key="2">
    <source>
        <dbReference type="Proteomes" id="UP000000485"/>
    </source>
</evidence>
<dbReference type="RefSeq" id="WP_013884806.1">
    <property type="nucleotide sequence ID" value="NC_015671.1"/>
</dbReference>